<evidence type="ECO:0000256" key="3">
    <source>
        <dbReference type="PROSITE-ProRule" id="PRU00221"/>
    </source>
</evidence>
<dbReference type="SMART" id="SM00320">
    <property type="entry name" value="WD40"/>
    <property type="match status" value="3"/>
</dbReference>
<dbReference type="InterPro" id="IPR001680">
    <property type="entry name" value="WD40_rpt"/>
</dbReference>
<dbReference type="PANTHER" id="PTHR22889:SF0">
    <property type="entry name" value="WD REPEAT-CONTAINING PROTEIN 89"/>
    <property type="match status" value="1"/>
</dbReference>
<proteinExistence type="predicted"/>
<feature type="repeat" description="WD" evidence="3">
    <location>
        <begin position="161"/>
        <end position="203"/>
    </location>
</feature>
<feature type="repeat" description="WD" evidence="3">
    <location>
        <begin position="81"/>
        <end position="109"/>
    </location>
</feature>
<protein>
    <submittedName>
        <fullName evidence="5">WD40 repeat-like protein</fullName>
    </submittedName>
</protein>
<feature type="region of interest" description="Disordered" evidence="4">
    <location>
        <begin position="355"/>
        <end position="399"/>
    </location>
</feature>
<reference evidence="5" key="1">
    <citation type="journal article" date="2020" name="Stud. Mycol.">
        <title>101 Dothideomycetes genomes: a test case for predicting lifestyles and emergence of pathogens.</title>
        <authorList>
            <person name="Haridas S."/>
            <person name="Albert R."/>
            <person name="Binder M."/>
            <person name="Bloem J."/>
            <person name="Labutti K."/>
            <person name="Salamov A."/>
            <person name="Andreopoulos B."/>
            <person name="Baker S."/>
            <person name="Barry K."/>
            <person name="Bills G."/>
            <person name="Bluhm B."/>
            <person name="Cannon C."/>
            <person name="Castanera R."/>
            <person name="Culley D."/>
            <person name="Daum C."/>
            <person name="Ezra D."/>
            <person name="Gonzalez J."/>
            <person name="Henrissat B."/>
            <person name="Kuo A."/>
            <person name="Liang C."/>
            <person name="Lipzen A."/>
            <person name="Lutzoni F."/>
            <person name="Magnuson J."/>
            <person name="Mondo S."/>
            <person name="Nolan M."/>
            <person name="Ohm R."/>
            <person name="Pangilinan J."/>
            <person name="Park H.-J."/>
            <person name="Ramirez L."/>
            <person name="Alfaro M."/>
            <person name="Sun H."/>
            <person name="Tritt A."/>
            <person name="Yoshinaga Y."/>
            <person name="Zwiers L.-H."/>
            <person name="Turgeon B."/>
            <person name="Goodwin S."/>
            <person name="Spatafora J."/>
            <person name="Crous P."/>
            <person name="Grigoriev I."/>
        </authorList>
    </citation>
    <scope>NUCLEOTIDE SEQUENCE</scope>
    <source>
        <strain evidence="5">CBS 125425</strain>
    </source>
</reference>
<organism evidence="5 6">
    <name type="scientific">Polyplosphaeria fusca</name>
    <dbReference type="NCBI Taxonomy" id="682080"/>
    <lineage>
        <taxon>Eukaryota</taxon>
        <taxon>Fungi</taxon>
        <taxon>Dikarya</taxon>
        <taxon>Ascomycota</taxon>
        <taxon>Pezizomycotina</taxon>
        <taxon>Dothideomycetes</taxon>
        <taxon>Pleosporomycetidae</taxon>
        <taxon>Pleosporales</taxon>
        <taxon>Tetraplosphaeriaceae</taxon>
        <taxon>Polyplosphaeria</taxon>
    </lineage>
</organism>
<dbReference type="InterPro" id="IPR015943">
    <property type="entry name" value="WD40/YVTN_repeat-like_dom_sf"/>
</dbReference>
<comment type="caution">
    <text evidence="5">The sequence shown here is derived from an EMBL/GenBank/DDBJ whole genome shotgun (WGS) entry which is preliminary data.</text>
</comment>
<dbReference type="Proteomes" id="UP000799444">
    <property type="component" value="Unassembled WGS sequence"/>
</dbReference>
<evidence type="ECO:0000313" key="5">
    <source>
        <dbReference type="EMBL" id="KAF2730244.1"/>
    </source>
</evidence>
<evidence type="ECO:0000256" key="4">
    <source>
        <dbReference type="SAM" id="MobiDB-lite"/>
    </source>
</evidence>
<dbReference type="AlphaFoldDB" id="A0A9P4UXD7"/>
<dbReference type="Pfam" id="PF00400">
    <property type="entry name" value="WD40"/>
    <property type="match status" value="2"/>
</dbReference>
<dbReference type="PROSITE" id="PS50082">
    <property type="entry name" value="WD_REPEATS_2"/>
    <property type="match status" value="2"/>
</dbReference>
<keyword evidence="1 3" id="KW-0853">WD repeat</keyword>
<dbReference type="EMBL" id="ML996222">
    <property type="protein sequence ID" value="KAF2730244.1"/>
    <property type="molecule type" value="Genomic_DNA"/>
</dbReference>
<evidence type="ECO:0000256" key="1">
    <source>
        <dbReference type="ARBA" id="ARBA00022574"/>
    </source>
</evidence>
<dbReference type="InterPro" id="IPR036322">
    <property type="entry name" value="WD40_repeat_dom_sf"/>
</dbReference>
<dbReference type="OrthoDB" id="25131at2759"/>
<accession>A0A9P4UXD7</accession>
<sequence>MAPLVQTLSSNLGLPSNSYIYKILSTAPRQDPLTYSTTDRLAVISSDDSLRLLDPATLDVVPDGVITKASESVTCLERGDDPSGNIVATAGRDGLVKLWDKRSKGNVLVVQSPSKLISSIVCNIPSNLIAAGIENPDDGPGVSPVYIWDQRNALTPRLEYVESHTDTITSLELHPSLPTLLLSSSTDGLVNIFDTSKPDEEDALFQVINHRSAIARAGFMFPTTDVYCLGTSETVSFYALQSENEADEEPAPKVFGDVREQLGCEYLAKMHWIGDEPFVAAGKHSSSYLDLVPVQKDLSGGPLQWEFDLEKSVRLVGAHGEELVRDVFTDVHGHTTYTCGEDGCIRAWKLPGEEGMDVDEEDAEAAPKKIKDKKEGRKEKKEKKRLEEGEGKKGRYKPY</sequence>
<feature type="compositionally biased region" description="Acidic residues" evidence="4">
    <location>
        <begin position="355"/>
        <end position="364"/>
    </location>
</feature>
<dbReference type="InterPro" id="IPR039328">
    <property type="entry name" value="WDR89"/>
</dbReference>
<name>A0A9P4UXD7_9PLEO</name>
<keyword evidence="6" id="KW-1185">Reference proteome</keyword>
<dbReference type="SUPFAM" id="SSF50978">
    <property type="entry name" value="WD40 repeat-like"/>
    <property type="match status" value="1"/>
</dbReference>
<dbReference type="PANTHER" id="PTHR22889">
    <property type="entry name" value="WD REPEAT-CONTAINING PROTEIN 89"/>
    <property type="match status" value="1"/>
</dbReference>
<feature type="compositionally biased region" description="Basic and acidic residues" evidence="4">
    <location>
        <begin position="365"/>
        <end position="393"/>
    </location>
</feature>
<dbReference type="Gene3D" id="2.130.10.10">
    <property type="entry name" value="YVTN repeat-like/Quinoprotein amine dehydrogenase"/>
    <property type="match status" value="1"/>
</dbReference>
<gene>
    <name evidence="5" type="ORF">EJ04DRAFT_515376</name>
</gene>
<evidence type="ECO:0000313" key="6">
    <source>
        <dbReference type="Proteomes" id="UP000799444"/>
    </source>
</evidence>
<keyword evidence="2" id="KW-0677">Repeat</keyword>
<evidence type="ECO:0000256" key="2">
    <source>
        <dbReference type="ARBA" id="ARBA00022737"/>
    </source>
</evidence>